<feature type="transmembrane region" description="Helical" evidence="7">
    <location>
        <begin position="21"/>
        <end position="48"/>
    </location>
</feature>
<gene>
    <name evidence="9" type="ORF">LWF01_16545</name>
</gene>
<evidence type="ECO:0000313" key="10">
    <source>
        <dbReference type="Proteomes" id="UP001209083"/>
    </source>
</evidence>
<name>A0ABY8QTW3_9MICO</name>
<proteinExistence type="inferred from homology"/>
<evidence type="ECO:0000256" key="4">
    <source>
        <dbReference type="ARBA" id="ARBA00022692"/>
    </source>
</evidence>
<feature type="domain" description="ABC transmembrane type-1" evidence="8">
    <location>
        <begin position="71"/>
        <end position="255"/>
    </location>
</feature>
<protein>
    <submittedName>
        <fullName evidence="9">ABC transporter permease subunit</fullName>
    </submittedName>
</protein>
<keyword evidence="2 7" id="KW-0813">Transport</keyword>
<dbReference type="EMBL" id="CP090958">
    <property type="protein sequence ID" value="WGW11681.1"/>
    <property type="molecule type" value="Genomic_DNA"/>
</dbReference>
<dbReference type="PANTHER" id="PTHR30151:SF0">
    <property type="entry name" value="ABC TRANSPORTER PERMEASE PROTEIN MJ0413-RELATED"/>
    <property type="match status" value="1"/>
</dbReference>
<evidence type="ECO:0000256" key="5">
    <source>
        <dbReference type="ARBA" id="ARBA00022989"/>
    </source>
</evidence>
<keyword evidence="5 7" id="KW-1133">Transmembrane helix</keyword>
<evidence type="ECO:0000256" key="7">
    <source>
        <dbReference type="RuleBase" id="RU363032"/>
    </source>
</evidence>
<organism evidence="9 10">
    <name type="scientific">Saxibacter everestensis</name>
    <dbReference type="NCBI Taxonomy" id="2909229"/>
    <lineage>
        <taxon>Bacteria</taxon>
        <taxon>Bacillati</taxon>
        <taxon>Actinomycetota</taxon>
        <taxon>Actinomycetes</taxon>
        <taxon>Micrococcales</taxon>
        <taxon>Brevibacteriaceae</taxon>
        <taxon>Saxibacter</taxon>
    </lineage>
</organism>
<evidence type="ECO:0000256" key="3">
    <source>
        <dbReference type="ARBA" id="ARBA00022475"/>
    </source>
</evidence>
<dbReference type="InterPro" id="IPR000515">
    <property type="entry name" value="MetI-like"/>
</dbReference>
<keyword evidence="3" id="KW-1003">Cell membrane</keyword>
<feature type="transmembrane region" description="Helical" evidence="7">
    <location>
        <begin position="233"/>
        <end position="258"/>
    </location>
</feature>
<keyword evidence="6 7" id="KW-0472">Membrane</keyword>
<evidence type="ECO:0000313" key="9">
    <source>
        <dbReference type="EMBL" id="WGW11681.1"/>
    </source>
</evidence>
<feature type="transmembrane region" description="Helical" evidence="7">
    <location>
        <begin position="112"/>
        <end position="131"/>
    </location>
</feature>
<dbReference type="CDD" id="cd06261">
    <property type="entry name" value="TM_PBP2"/>
    <property type="match status" value="1"/>
</dbReference>
<comment type="subcellular location">
    <subcellularLocation>
        <location evidence="1 7">Cell membrane</location>
        <topology evidence="1 7">Multi-pass membrane protein</topology>
    </subcellularLocation>
</comment>
<evidence type="ECO:0000259" key="8">
    <source>
        <dbReference type="PROSITE" id="PS50928"/>
    </source>
</evidence>
<dbReference type="Pfam" id="PF00528">
    <property type="entry name" value="BPD_transp_1"/>
    <property type="match status" value="1"/>
</dbReference>
<dbReference type="PROSITE" id="PS50928">
    <property type="entry name" value="ABC_TM1"/>
    <property type="match status" value="1"/>
</dbReference>
<dbReference type="InterPro" id="IPR035906">
    <property type="entry name" value="MetI-like_sf"/>
</dbReference>
<reference evidence="9 10" key="1">
    <citation type="submission" date="2023-05" db="EMBL/GenBank/DDBJ databases">
        <title>Lithophilousrod everest ZFBP1038 complete genpme.</title>
        <authorList>
            <person name="Tian M."/>
        </authorList>
    </citation>
    <scope>NUCLEOTIDE SEQUENCE [LARGE SCALE GENOMIC DNA]</scope>
    <source>
        <strain evidence="9 10">ZFBP1038</strain>
    </source>
</reference>
<dbReference type="Gene3D" id="1.10.3720.10">
    <property type="entry name" value="MetI-like"/>
    <property type="match status" value="1"/>
</dbReference>
<comment type="similarity">
    <text evidence="7">Belongs to the binding-protein-dependent transport system permease family.</text>
</comment>
<evidence type="ECO:0000256" key="2">
    <source>
        <dbReference type="ARBA" id="ARBA00022448"/>
    </source>
</evidence>
<dbReference type="RefSeq" id="WP_349638471.1">
    <property type="nucleotide sequence ID" value="NZ_CP090958.1"/>
</dbReference>
<feature type="transmembrane region" description="Helical" evidence="7">
    <location>
        <begin position="77"/>
        <end position="100"/>
    </location>
</feature>
<keyword evidence="10" id="KW-1185">Reference proteome</keyword>
<feature type="transmembrane region" description="Helical" evidence="7">
    <location>
        <begin position="137"/>
        <end position="156"/>
    </location>
</feature>
<feature type="transmembrane region" description="Helical" evidence="7">
    <location>
        <begin position="177"/>
        <end position="207"/>
    </location>
</feature>
<accession>A0ABY8QTW3</accession>
<dbReference type="Proteomes" id="UP001209083">
    <property type="component" value="Chromosome"/>
</dbReference>
<evidence type="ECO:0000256" key="6">
    <source>
        <dbReference type="ARBA" id="ARBA00023136"/>
    </source>
</evidence>
<dbReference type="PANTHER" id="PTHR30151">
    <property type="entry name" value="ALKANE SULFONATE ABC TRANSPORTER-RELATED, MEMBRANE SUBUNIT"/>
    <property type="match status" value="1"/>
</dbReference>
<dbReference type="SUPFAM" id="SSF161098">
    <property type="entry name" value="MetI-like"/>
    <property type="match status" value="1"/>
</dbReference>
<sequence length="270" mass="28915">MSVSVRTSQSWVRRALKGINLPGMLFLVGLAVTWQLVVALGVVTLVFFPAPSEVINSWFQLLLSGQMLQDIGHTLTAAGIGWVSGSLIGLVVGVWLGISAASWKYGMATIDFLRSIPAICFVSVAALLLGFSLQMELVVAIYASLWPVLINTVEGIRRVEGLYLDTARTLQVSRVNTIFKVMLPAAAGSIIVGLRLALGLALTLAVAAEMVGNPAGVGFQLIMQQQALQPANMFAYIITIGILGMILNRLFIVLIRLVRPGIVASLREDA</sequence>
<keyword evidence="4 7" id="KW-0812">Transmembrane</keyword>
<evidence type="ECO:0000256" key="1">
    <source>
        <dbReference type="ARBA" id="ARBA00004651"/>
    </source>
</evidence>